<dbReference type="EMBL" id="JAUIRO010000003">
    <property type="protein sequence ID" value="KAK0722770.1"/>
    <property type="molecule type" value="Genomic_DNA"/>
</dbReference>
<evidence type="ECO:0000313" key="1">
    <source>
        <dbReference type="EMBL" id="KAK0722770.1"/>
    </source>
</evidence>
<organism evidence="1 2">
    <name type="scientific">Lasiosphaeria miniovina</name>
    <dbReference type="NCBI Taxonomy" id="1954250"/>
    <lineage>
        <taxon>Eukaryota</taxon>
        <taxon>Fungi</taxon>
        <taxon>Dikarya</taxon>
        <taxon>Ascomycota</taxon>
        <taxon>Pezizomycotina</taxon>
        <taxon>Sordariomycetes</taxon>
        <taxon>Sordariomycetidae</taxon>
        <taxon>Sordariales</taxon>
        <taxon>Lasiosphaeriaceae</taxon>
        <taxon>Lasiosphaeria</taxon>
    </lineage>
</organism>
<protein>
    <submittedName>
        <fullName evidence="1">Uncharacterized protein</fullName>
    </submittedName>
</protein>
<dbReference type="GeneID" id="85324962"/>
<comment type="caution">
    <text evidence="1">The sequence shown here is derived from an EMBL/GenBank/DDBJ whole genome shotgun (WGS) entry which is preliminary data.</text>
</comment>
<reference evidence="1" key="1">
    <citation type="submission" date="2023-06" db="EMBL/GenBank/DDBJ databases">
        <title>Genome-scale phylogeny and comparative genomics of the fungal order Sordariales.</title>
        <authorList>
            <consortium name="Lawrence Berkeley National Laboratory"/>
            <person name="Hensen N."/>
            <person name="Bonometti L."/>
            <person name="Westerberg I."/>
            <person name="Brannstrom I.O."/>
            <person name="Guillou S."/>
            <person name="Cros-Aarteil S."/>
            <person name="Calhoun S."/>
            <person name="Haridas S."/>
            <person name="Kuo A."/>
            <person name="Mondo S."/>
            <person name="Pangilinan J."/>
            <person name="Riley R."/>
            <person name="LaButti K."/>
            <person name="Andreopoulos B."/>
            <person name="Lipzen A."/>
            <person name="Chen C."/>
            <person name="Yanf M."/>
            <person name="Daum C."/>
            <person name="Ng V."/>
            <person name="Clum A."/>
            <person name="Steindorff A."/>
            <person name="Ohm R."/>
            <person name="Martin F."/>
            <person name="Silar P."/>
            <person name="Natvig D."/>
            <person name="Lalanne C."/>
            <person name="Gautier V."/>
            <person name="Ament-velasquez S.L."/>
            <person name="Kruys A."/>
            <person name="Hutchinson M.I."/>
            <person name="Powell A.J."/>
            <person name="Barry K."/>
            <person name="Miller A.N."/>
            <person name="Grigoriev I.V."/>
            <person name="Debuchy R."/>
            <person name="Gladieux P."/>
            <person name="Thoren M.H."/>
            <person name="Johannesson H."/>
        </authorList>
    </citation>
    <scope>NUCLEOTIDE SEQUENCE</scope>
    <source>
        <strain evidence="1">SMH2392-1A</strain>
    </source>
</reference>
<sequence>MATSGVGRALEYISRNLLRTVDDGVAKSQFPEESFYEPGILERLQFLFVSLCPAPFHSMDVLGLILNCLSYLWGRESCLKSHKRHNVFVASNLGGCKGCVVQRVDWLAGSFSDRFMSTIDSPHFYTVSTE</sequence>
<gene>
    <name evidence="1" type="ORF">B0T26DRAFT_703919</name>
</gene>
<name>A0AA40AVG7_9PEZI</name>
<proteinExistence type="predicted"/>
<dbReference type="AlphaFoldDB" id="A0AA40AVG7"/>
<dbReference type="RefSeq" id="XP_060298694.1">
    <property type="nucleotide sequence ID" value="XM_060441692.1"/>
</dbReference>
<keyword evidence="2" id="KW-1185">Reference proteome</keyword>
<evidence type="ECO:0000313" key="2">
    <source>
        <dbReference type="Proteomes" id="UP001172101"/>
    </source>
</evidence>
<dbReference type="Proteomes" id="UP001172101">
    <property type="component" value="Unassembled WGS sequence"/>
</dbReference>
<accession>A0AA40AVG7</accession>